<dbReference type="OMA" id="TEMTIFP"/>
<dbReference type="VEuPathDB" id="FungiDB:BDV34DRAFT_185265"/>
<protein>
    <submittedName>
        <fullName evidence="1">Uncharacterized protein</fullName>
    </submittedName>
</protein>
<reference evidence="1 2" key="1">
    <citation type="submission" date="2019-04" db="EMBL/GenBank/DDBJ databases">
        <title>Fungal friends and foes A comparative genomics study of 23 Aspergillus species from section Flavi.</title>
        <authorList>
            <consortium name="DOE Joint Genome Institute"/>
            <person name="Kjaerbolling I."/>
            <person name="Vesth T.C."/>
            <person name="Frisvad J.C."/>
            <person name="Nybo J.L."/>
            <person name="Theobald S."/>
            <person name="Kildgaard S."/>
            <person name="Petersen T.I."/>
            <person name="Kuo A."/>
            <person name="Sato A."/>
            <person name="Lyhne E.K."/>
            <person name="Kogle M.E."/>
            <person name="Wiebenga A."/>
            <person name="Kun R.S."/>
            <person name="Lubbers R.J."/>
            <person name="Makela M.R."/>
            <person name="Barry K."/>
            <person name="Chovatia M."/>
            <person name="Clum A."/>
            <person name="Daum C."/>
            <person name="Haridas S."/>
            <person name="He G."/>
            <person name="LaButti K."/>
            <person name="Lipzen A."/>
            <person name="Mondo S."/>
            <person name="Pangilinan J."/>
            <person name="Riley R."/>
            <person name="Salamov A."/>
            <person name="Simmons B.A."/>
            <person name="Magnuson J.K."/>
            <person name="Henrissat B."/>
            <person name="Mortensen U.H."/>
            <person name="Larsen T.O."/>
            <person name="De vries R.P."/>
            <person name="Grigoriev I.V."/>
            <person name="Machida M."/>
            <person name="Baker S.E."/>
            <person name="Andersen M.R."/>
        </authorList>
    </citation>
    <scope>NUCLEOTIDE SEQUENCE [LARGE SCALE GENOMIC DNA]</scope>
    <source>
        <strain evidence="1 2">CBS 117618</strain>
    </source>
</reference>
<dbReference type="Proteomes" id="UP000326532">
    <property type="component" value="Unassembled WGS sequence"/>
</dbReference>
<proteinExistence type="predicted"/>
<evidence type="ECO:0000313" key="2">
    <source>
        <dbReference type="Proteomes" id="UP000326532"/>
    </source>
</evidence>
<gene>
    <name evidence="1" type="ORF">BDV34DRAFT_185265</name>
</gene>
<sequence length="287" mass="32080">MTTPFKTTLTWHQNLVRQSVTQASPTTNHSAQQIFNDITRNLPQISGYTEIVYSSLSPDDAELICRSLDAHPGVERKSVRLNYNSHTNILRLKIMPIDLHDVHQRWINRTMMTWAVSGIINDAEADLLWSGVGTTFNNFSGIYQGSIKQPDHFLRVDTNTEPRIVVESGWSESFPHLRSDKDLWMRGNASVALVILLKWSALSNNRIKGTVEIWRRNAGGNLFSTTMPIFPAPAALPGTELIQFTKWDLFGPALLPGQAPGTILALDIAKLRGFASEVIRCMGMQPA</sequence>
<evidence type="ECO:0000313" key="1">
    <source>
        <dbReference type="EMBL" id="KAB8211162.1"/>
    </source>
</evidence>
<keyword evidence="2" id="KW-1185">Reference proteome</keyword>
<dbReference type="AlphaFoldDB" id="A0A5N6E0V4"/>
<organism evidence="1 2">
    <name type="scientific">Aspergillus parasiticus</name>
    <dbReference type="NCBI Taxonomy" id="5067"/>
    <lineage>
        <taxon>Eukaryota</taxon>
        <taxon>Fungi</taxon>
        <taxon>Dikarya</taxon>
        <taxon>Ascomycota</taxon>
        <taxon>Pezizomycotina</taxon>
        <taxon>Eurotiomycetes</taxon>
        <taxon>Eurotiomycetidae</taxon>
        <taxon>Eurotiales</taxon>
        <taxon>Aspergillaceae</taxon>
        <taxon>Aspergillus</taxon>
        <taxon>Aspergillus subgen. Circumdati</taxon>
    </lineage>
</organism>
<accession>A0A5N6E0V4</accession>
<dbReference type="EMBL" id="ML734939">
    <property type="protein sequence ID" value="KAB8211162.1"/>
    <property type="molecule type" value="Genomic_DNA"/>
</dbReference>
<name>A0A5N6E0V4_ASPPA</name>